<accession>A0A1I6M941</accession>
<gene>
    <name evidence="2" type="ORF">SAMN05216559_4029</name>
</gene>
<dbReference type="STRING" id="767519.SAMN05216559_4029"/>
<dbReference type="EMBL" id="FOZK01000005">
    <property type="protein sequence ID" value="SFS12167.1"/>
    <property type="molecule type" value="Genomic_DNA"/>
</dbReference>
<dbReference type="InterPro" id="IPR006311">
    <property type="entry name" value="TAT_signal"/>
</dbReference>
<dbReference type="RefSeq" id="WP_089819095.1">
    <property type="nucleotide sequence ID" value="NZ_FOZK01000005.1"/>
</dbReference>
<evidence type="ECO:0000313" key="3">
    <source>
        <dbReference type="Proteomes" id="UP000199062"/>
    </source>
</evidence>
<evidence type="ECO:0000256" key="1">
    <source>
        <dbReference type="SAM" id="MobiDB-lite"/>
    </source>
</evidence>
<sequence length="275" mass="29038">MVPHTRRRFLHVAAATAGGLAGCSQFTDGSAQSTRTATEGARPDPPASNTATDPPTLLVRADTAWPPVRVDDPDRESPETPERDHVSGRITNEVIGSQSRADRLTVADGVTAGGEETDTDGEGGADAAEAVSAFVAETDFETESLYLQSTRVRECFRLALCHVSWGSDSIDTDYTQQLRSYDERCEADAHVFESRLIRLPVALDEESVNSYSTGIGGSGRCDRNGRARAEVSSGSGSGSGSDGTTESAPQTAERSTESETATPVTPHQTTNGGDQ</sequence>
<feature type="compositionally biased region" description="Basic and acidic residues" evidence="1">
    <location>
        <begin position="69"/>
        <end position="87"/>
    </location>
</feature>
<dbReference type="OrthoDB" id="242771at2157"/>
<dbReference type="PROSITE" id="PS51257">
    <property type="entry name" value="PROKAR_LIPOPROTEIN"/>
    <property type="match status" value="1"/>
</dbReference>
<protein>
    <submittedName>
        <fullName evidence="2">Uncharacterized protein</fullName>
    </submittedName>
</protein>
<evidence type="ECO:0000313" key="2">
    <source>
        <dbReference type="EMBL" id="SFS12167.1"/>
    </source>
</evidence>
<organism evidence="2 3">
    <name type="scientific">Halomicrobium zhouii</name>
    <dbReference type="NCBI Taxonomy" id="767519"/>
    <lineage>
        <taxon>Archaea</taxon>
        <taxon>Methanobacteriati</taxon>
        <taxon>Methanobacteriota</taxon>
        <taxon>Stenosarchaea group</taxon>
        <taxon>Halobacteria</taxon>
        <taxon>Halobacteriales</taxon>
        <taxon>Haloarculaceae</taxon>
        <taxon>Halomicrobium</taxon>
    </lineage>
</organism>
<dbReference type="Proteomes" id="UP000199062">
    <property type="component" value="Unassembled WGS sequence"/>
</dbReference>
<name>A0A1I6M941_9EURY</name>
<feature type="compositionally biased region" description="Basic and acidic residues" evidence="1">
    <location>
        <begin position="220"/>
        <end position="229"/>
    </location>
</feature>
<feature type="compositionally biased region" description="Polar residues" evidence="1">
    <location>
        <begin position="263"/>
        <end position="275"/>
    </location>
</feature>
<feature type="region of interest" description="Disordered" evidence="1">
    <location>
        <begin position="22"/>
        <end position="89"/>
    </location>
</feature>
<feature type="compositionally biased region" description="Polar residues" evidence="1">
    <location>
        <begin position="24"/>
        <end position="37"/>
    </location>
</feature>
<proteinExistence type="predicted"/>
<reference evidence="2 3" key="1">
    <citation type="submission" date="2016-10" db="EMBL/GenBank/DDBJ databases">
        <authorList>
            <person name="de Groot N.N."/>
        </authorList>
    </citation>
    <scope>NUCLEOTIDE SEQUENCE [LARGE SCALE GENOMIC DNA]</scope>
    <source>
        <strain evidence="2 3">CGMCC 1.10457</strain>
    </source>
</reference>
<dbReference type="PROSITE" id="PS51318">
    <property type="entry name" value="TAT"/>
    <property type="match status" value="1"/>
</dbReference>
<keyword evidence="3" id="KW-1185">Reference proteome</keyword>
<dbReference type="AlphaFoldDB" id="A0A1I6M941"/>
<feature type="region of interest" description="Disordered" evidence="1">
    <location>
        <begin position="208"/>
        <end position="275"/>
    </location>
</feature>